<reference evidence="2" key="1">
    <citation type="submission" date="2023-05" db="EMBL/GenBank/DDBJ databases">
        <authorList>
            <person name="Huff M."/>
        </authorList>
    </citation>
    <scope>NUCLEOTIDE SEQUENCE</scope>
</reference>
<accession>A0AAD1ZC12</accession>
<protein>
    <submittedName>
        <fullName evidence="2">Uncharacterized protein</fullName>
    </submittedName>
</protein>
<evidence type="ECO:0000256" key="1">
    <source>
        <dbReference type="SAM" id="SignalP"/>
    </source>
</evidence>
<evidence type="ECO:0000313" key="3">
    <source>
        <dbReference type="Proteomes" id="UP000834106"/>
    </source>
</evidence>
<dbReference type="EMBL" id="OU503043">
    <property type="protein sequence ID" value="CAI9766459.1"/>
    <property type="molecule type" value="Genomic_DNA"/>
</dbReference>
<name>A0AAD1ZC12_9LAMI</name>
<feature type="chain" id="PRO_5042223078" evidence="1">
    <location>
        <begin position="29"/>
        <end position="235"/>
    </location>
</feature>
<sequence>MLPAGYSGLCLFEDLFLFLMKVFVTAYADTEGSAWEIEAAPDQLVAGEQVEMIRVEAMKLGTKLKLHQRMRPRGLLNPVGIELEDVAILLMDYGFHGQFRGGLSKGYKQSISETELKDDTYKDDGLALFRVQGSGPDNMQATQVEPSNNCPDDVSLKAAVTSSWLSVVLYFSFNDHSRLVASLALNSTTPDASAEFSYNASEMDTHFVIPYNLLCVNFIEHVRHLGLEDQVANCS</sequence>
<gene>
    <name evidence="2" type="ORF">FPE_LOCUS13889</name>
</gene>
<proteinExistence type="predicted"/>
<keyword evidence="3" id="KW-1185">Reference proteome</keyword>
<keyword evidence="1" id="KW-0732">Signal</keyword>
<dbReference type="AlphaFoldDB" id="A0AAD1ZC12"/>
<feature type="signal peptide" evidence="1">
    <location>
        <begin position="1"/>
        <end position="28"/>
    </location>
</feature>
<evidence type="ECO:0000313" key="2">
    <source>
        <dbReference type="EMBL" id="CAI9766459.1"/>
    </source>
</evidence>
<organism evidence="2 3">
    <name type="scientific">Fraxinus pennsylvanica</name>
    <dbReference type="NCBI Taxonomy" id="56036"/>
    <lineage>
        <taxon>Eukaryota</taxon>
        <taxon>Viridiplantae</taxon>
        <taxon>Streptophyta</taxon>
        <taxon>Embryophyta</taxon>
        <taxon>Tracheophyta</taxon>
        <taxon>Spermatophyta</taxon>
        <taxon>Magnoliopsida</taxon>
        <taxon>eudicotyledons</taxon>
        <taxon>Gunneridae</taxon>
        <taxon>Pentapetalae</taxon>
        <taxon>asterids</taxon>
        <taxon>lamiids</taxon>
        <taxon>Lamiales</taxon>
        <taxon>Oleaceae</taxon>
        <taxon>Oleeae</taxon>
        <taxon>Fraxinus</taxon>
    </lineage>
</organism>
<dbReference type="Proteomes" id="UP000834106">
    <property type="component" value="Chromosome 8"/>
</dbReference>